<dbReference type="InterPro" id="IPR049207">
    <property type="entry name" value="DUF4246_N"/>
</dbReference>
<reference evidence="4 5" key="1">
    <citation type="journal article" date="2012" name="Eukaryot. Cell">
        <title>Draft genome sequence of CBS 2479, the standard type strain of Trichosporon asahii.</title>
        <authorList>
            <person name="Yang R.Y."/>
            <person name="Li H.T."/>
            <person name="Zhu H."/>
            <person name="Zhou G.P."/>
            <person name="Wang M."/>
            <person name="Wang L."/>
        </authorList>
    </citation>
    <scope>NUCLEOTIDE SEQUENCE [LARGE SCALE GENOMIC DNA]</scope>
    <source>
        <strain evidence="5">ATCC 90039 / CBS 2479 / JCM 2466 / KCTC 7840 / NCYC 2677 / UAMH 7654</strain>
    </source>
</reference>
<dbReference type="PANTHER" id="PTHR33119:SF1">
    <property type="entry name" value="FE2OG DIOXYGENASE DOMAIN-CONTAINING PROTEIN"/>
    <property type="match status" value="1"/>
</dbReference>
<dbReference type="GeneID" id="25990119"/>
<name>J5Q1W9_TRIAS</name>
<dbReference type="EMBL" id="ALBS01000340">
    <property type="protein sequence ID" value="EJT45023.1"/>
    <property type="molecule type" value="Genomic_DNA"/>
</dbReference>
<accession>J5Q1W9</accession>
<dbReference type="VEuPathDB" id="FungiDB:A1Q1_06607"/>
<feature type="region of interest" description="Disordered" evidence="1">
    <location>
        <begin position="944"/>
        <end position="968"/>
    </location>
</feature>
<feature type="domain" description="DUF4246" evidence="2">
    <location>
        <begin position="170"/>
        <end position="652"/>
    </location>
</feature>
<dbReference type="AlphaFoldDB" id="J5Q1W9"/>
<comment type="caution">
    <text evidence="4">The sequence shown here is derived from an EMBL/GenBank/DDBJ whole genome shotgun (WGS) entry which is preliminary data.</text>
</comment>
<feature type="domain" description="DUF4246" evidence="3">
    <location>
        <begin position="16"/>
        <end position="110"/>
    </location>
</feature>
<dbReference type="HOGENOM" id="CLU_296862_0_0_1"/>
<feature type="compositionally biased region" description="Basic and acidic residues" evidence="1">
    <location>
        <begin position="958"/>
        <end position="968"/>
    </location>
</feature>
<sequence>MTTDNGLTQSADVKLPGLGLPIDAHVKKFDPTYEENERGYRVATYPAQTKAAAGHTFAFFPSAIEEESWRAGTVTTRERAMWAFMEAISDKPEWTRKVFDDTIVGKWYRELRERMGSEPTEGEFWNKAEWEEAECDDDDKAIDWRKDRDSFPSEQVKALPFPWNRGFSDAMFAWCVRELRDKARIEEKTGIVSALESSAAVLKSDSAIPADLKDRLRTQAARLEDVPDKDKDWHPGSNEQVLDLVHPSLFPLVYGRSRGFTDRVIASPEAALELIGAGEVMGHTYVPWTRERYKEALMEYRSWHPTTDEEWTRFNGALDRIVNGDTKIPGAGDRTHLSQRFQWLPAEVDVAYSEDGEVQCTFASYINNLHPVEYKELYDVCGGVLARVLPMFDAVYERVMSWDWGEAPRKRIEALDTKRQCTTPDACGDYCDSDNMPRDEEDDSEDDDVWEQQEAWYERTHAVQQPNPPVATYTYPGIESFKSRDLFGGAKRLQVIVKMANIHLTPDKPAYEGGSWHLEGLHNERICATALYYYDVSNISESKLALRTNGNGEGPEGLSVEFRYDQNDHAGPAQYFDIETDWDASPIQDHGAVVAREDRVLVFPNTYQHRVEPFELLDKSRPGHRKILAFFLVDPATPVVGTANVPPQQAHWGHAGRNVLEHRLPEELVRQVMTDVDCPYDLDTAKKIRLEFMDERSAKVDEENKELSRNGGWILGVGPVKRALVAARRPGLRFPLGIWPAVRGPRKVIVGQLALLRSEGGVVARRGDMLDQRGRVLPHPGEHEAVLLRRFLVPRPNGGHDLVSPVLTLKVLGARGGVAQAPDLGAERLDLGAEGAHDRVLLGHDGYGVVGALQRLVRELARRVVVQDGGQVLVRRLAVDHERVERVEQVAAPVVAREPDGEHGRVDAAHVGPLDCADRLARHPRHDGGVRDCVDGRLAPMAPAQDEDAAVAVDERDDPASRVRGTNDGHDGAVAVRCGGVLDELGHAVRRHFGSSQDAVHVLLAVVEGGLGLAMPSIAQLRTEGWVATHLGLDGEGSRRREDHVGFSLALITAFVSLQELHIRATSRSPTPPCTRRVFLPPRILFSMSTRRLNLFFFGFLFASKTLFSEGGACSGCQRRVEAYHSVAYEAPVQLAELFSLTAP</sequence>
<protein>
    <submittedName>
        <fullName evidence="4">Uncharacterized protein</fullName>
    </submittedName>
</protein>
<dbReference type="Pfam" id="PF14033">
    <property type="entry name" value="DUF4246"/>
    <property type="match status" value="1"/>
</dbReference>
<dbReference type="RefSeq" id="XP_014176232.1">
    <property type="nucleotide sequence ID" value="XM_014320757.1"/>
</dbReference>
<gene>
    <name evidence="4" type="ORF">A1Q1_06607</name>
</gene>
<dbReference type="KEGG" id="tasa:A1Q1_06607"/>
<evidence type="ECO:0000259" key="2">
    <source>
        <dbReference type="Pfam" id="PF14033"/>
    </source>
</evidence>
<evidence type="ECO:0000256" key="1">
    <source>
        <dbReference type="SAM" id="MobiDB-lite"/>
    </source>
</evidence>
<evidence type="ECO:0000259" key="3">
    <source>
        <dbReference type="Pfam" id="PF21666"/>
    </source>
</evidence>
<proteinExistence type="predicted"/>
<evidence type="ECO:0000313" key="5">
    <source>
        <dbReference type="Proteomes" id="UP000002748"/>
    </source>
</evidence>
<dbReference type="Proteomes" id="UP000002748">
    <property type="component" value="Unassembled WGS sequence"/>
</dbReference>
<organism evidence="4 5">
    <name type="scientific">Trichosporon asahii var. asahii (strain ATCC 90039 / CBS 2479 / JCM 2466 / KCTC 7840 / NBRC 103889/ NCYC 2677 / UAMH 7654)</name>
    <name type="common">Yeast</name>
    <dbReference type="NCBI Taxonomy" id="1186058"/>
    <lineage>
        <taxon>Eukaryota</taxon>
        <taxon>Fungi</taxon>
        <taxon>Dikarya</taxon>
        <taxon>Basidiomycota</taxon>
        <taxon>Agaricomycotina</taxon>
        <taxon>Tremellomycetes</taxon>
        <taxon>Trichosporonales</taxon>
        <taxon>Trichosporonaceae</taxon>
        <taxon>Trichosporon</taxon>
    </lineage>
</organism>
<dbReference type="InterPro" id="IPR049192">
    <property type="entry name" value="DUF4246_C"/>
</dbReference>
<dbReference type="Pfam" id="PF21666">
    <property type="entry name" value="DUF4246_N"/>
    <property type="match status" value="1"/>
</dbReference>
<dbReference type="OrthoDB" id="415532at2759"/>
<dbReference type="PANTHER" id="PTHR33119">
    <property type="entry name" value="IFI3P"/>
    <property type="match status" value="1"/>
</dbReference>
<dbReference type="InterPro" id="IPR025340">
    <property type="entry name" value="DUF4246"/>
</dbReference>
<evidence type="ECO:0000313" key="4">
    <source>
        <dbReference type="EMBL" id="EJT45023.1"/>
    </source>
</evidence>